<evidence type="ECO:0000256" key="1">
    <source>
        <dbReference type="SAM" id="MobiDB-lite"/>
    </source>
</evidence>
<evidence type="ECO:0000313" key="2">
    <source>
        <dbReference type="EMBL" id="GEL23826.1"/>
    </source>
</evidence>
<reference evidence="2 3" key="1">
    <citation type="submission" date="2019-07" db="EMBL/GenBank/DDBJ databases">
        <title>Whole genome shotgun sequence of Pseudonocardia sulfidoxydans NBRC 16205.</title>
        <authorList>
            <person name="Hosoyama A."/>
            <person name="Uohara A."/>
            <person name="Ohji S."/>
            <person name="Ichikawa N."/>
        </authorList>
    </citation>
    <scope>NUCLEOTIDE SEQUENCE [LARGE SCALE GENOMIC DNA]</scope>
    <source>
        <strain evidence="2 3">NBRC 16205</strain>
    </source>
</reference>
<feature type="region of interest" description="Disordered" evidence="1">
    <location>
        <begin position="46"/>
        <end position="77"/>
    </location>
</feature>
<dbReference type="EMBL" id="BJVJ01000024">
    <property type="protein sequence ID" value="GEL23826.1"/>
    <property type="molecule type" value="Genomic_DNA"/>
</dbReference>
<accession>A0A511DGB3</accession>
<sequence length="77" mass="8251">MTSNQSRLRNVSDARATPLVIASSTLVVEVPTISVTRYTLLDMTDVSPNEPRAKRRDRPRGGVGQTVSGPGICPVTT</sequence>
<proteinExistence type="predicted"/>
<organism evidence="2 3">
    <name type="scientific">Pseudonocardia sulfidoxydans NBRC 16205</name>
    <dbReference type="NCBI Taxonomy" id="1223511"/>
    <lineage>
        <taxon>Bacteria</taxon>
        <taxon>Bacillati</taxon>
        <taxon>Actinomycetota</taxon>
        <taxon>Actinomycetes</taxon>
        <taxon>Pseudonocardiales</taxon>
        <taxon>Pseudonocardiaceae</taxon>
        <taxon>Pseudonocardia</taxon>
    </lineage>
</organism>
<dbReference type="AlphaFoldDB" id="A0A511DGB3"/>
<keyword evidence="3" id="KW-1185">Reference proteome</keyword>
<dbReference type="Proteomes" id="UP000321685">
    <property type="component" value="Unassembled WGS sequence"/>
</dbReference>
<comment type="caution">
    <text evidence="2">The sequence shown here is derived from an EMBL/GenBank/DDBJ whole genome shotgun (WGS) entry which is preliminary data.</text>
</comment>
<name>A0A511DGB3_9PSEU</name>
<protein>
    <submittedName>
        <fullName evidence="2">Uncharacterized protein</fullName>
    </submittedName>
</protein>
<evidence type="ECO:0000313" key="3">
    <source>
        <dbReference type="Proteomes" id="UP000321685"/>
    </source>
</evidence>
<gene>
    <name evidence="2" type="ORF">PSU4_27800</name>
</gene>